<dbReference type="EMBL" id="JAVXZY010000001">
    <property type="protein sequence ID" value="MDT8998496.1"/>
    <property type="molecule type" value="Genomic_DNA"/>
</dbReference>
<proteinExistence type="inferred from homology"/>
<keyword evidence="6 11" id="KW-0378">Hydrolase</keyword>
<dbReference type="PANTHER" id="PTHR42837:SF2">
    <property type="entry name" value="MEMBRANE METALLOPROTEASE ARASP2, CHLOROPLASTIC-RELATED"/>
    <property type="match status" value="1"/>
</dbReference>
<reference evidence="13" key="1">
    <citation type="submission" date="2023-09" db="EMBL/GenBank/DDBJ databases">
        <title>Paucibacter sp. APW11 Genome sequencing and assembly.</title>
        <authorList>
            <person name="Kim I."/>
        </authorList>
    </citation>
    <scope>NUCLEOTIDE SEQUENCE</scope>
    <source>
        <strain evidence="13">APW11</strain>
    </source>
</reference>
<comment type="similarity">
    <text evidence="3 11">Belongs to the peptidase M50B family.</text>
</comment>
<dbReference type="InterPro" id="IPR004387">
    <property type="entry name" value="Pept_M50_Zn"/>
</dbReference>
<dbReference type="InterPro" id="IPR008915">
    <property type="entry name" value="Peptidase_M50"/>
</dbReference>
<accession>A0ABU3P7E9</accession>
<dbReference type="NCBIfam" id="TIGR00054">
    <property type="entry name" value="RIP metalloprotease RseP"/>
    <property type="match status" value="1"/>
</dbReference>
<gene>
    <name evidence="13" type="primary">rseP</name>
    <name evidence="13" type="ORF">RQP53_04310</name>
</gene>
<dbReference type="Pfam" id="PF17820">
    <property type="entry name" value="PDZ_6"/>
    <property type="match status" value="1"/>
</dbReference>
<sequence length="456" mass="49207">MMMSVPAFLLALAILIVVHEYGHYRVARACGVKVLRFSVGFGRVIWRRQAHPDATEFTLSMLPLGGYVRMLDEREAPVPADMRGQAFNNKPLWQRAAVVAAGPIANLLLAVAMFSAVAWLGQEQAQPVLGAPAAGGIAEVAGMRVGDRVQASSLDGQTWTEIQALPDLHWQLTQAITEGRALHLLLSDTAGHGRREIVLPLDQLASRELDAQALRKLGLGAAFSEPVLGRLTPGGAGEQAGLREGDRVLSVDGIATQDAASLREQIRRAVRDGEALPMQWTVSRAGQVLSLEVRPRLVEDGGQRLARIEALVGSRPQMVLVREGLLDGLTKGARRSFDVASMTLRLFGRMLTGEASLKNLSGPLTIADYAGQSASLGLVAFLNFLGLVSVSLAVLNLLPLPMLDGGHLMYYLFEGLSGRPVSEWWLKQLQRAGAFVMLLMMALALSNDMTRLLGLH</sequence>
<evidence type="ECO:0000313" key="13">
    <source>
        <dbReference type="EMBL" id="MDT8998496.1"/>
    </source>
</evidence>
<dbReference type="InterPro" id="IPR036034">
    <property type="entry name" value="PDZ_sf"/>
</dbReference>
<dbReference type="PROSITE" id="PS50106">
    <property type="entry name" value="PDZ"/>
    <property type="match status" value="1"/>
</dbReference>
<feature type="domain" description="PDZ" evidence="12">
    <location>
        <begin position="206"/>
        <end position="262"/>
    </location>
</feature>
<name>A0ABU3P7E9_9BURK</name>
<evidence type="ECO:0000256" key="7">
    <source>
        <dbReference type="ARBA" id="ARBA00022833"/>
    </source>
</evidence>
<evidence type="ECO:0000313" key="14">
    <source>
        <dbReference type="Proteomes" id="UP001246372"/>
    </source>
</evidence>
<keyword evidence="14" id="KW-1185">Reference proteome</keyword>
<dbReference type="Proteomes" id="UP001246372">
    <property type="component" value="Unassembled WGS sequence"/>
</dbReference>
<keyword evidence="4" id="KW-0645">Protease</keyword>
<feature type="transmembrane region" description="Helical" evidence="11">
    <location>
        <begin position="96"/>
        <end position="120"/>
    </location>
</feature>
<dbReference type="InterPro" id="IPR001478">
    <property type="entry name" value="PDZ"/>
</dbReference>
<keyword evidence="10 11" id="KW-0472">Membrane</keyword>
<dbReference type="SUPFAM" id="SSF50156">
    <property type="entry name" value="PDZ domain-like"/>
    <property type="match status" value="2"/>
</dbReference>
<dbReference type="CDD" id="cd23081">
    <property type="entry name" value="cpPDZ_EcRseP-like"/>
    <property type="match status" value="1"/>
</dbReference>
<dbReference type="EC" id="3.4.24.-" evidence="11"/>
<dbReference type="Pfam" id="PF02163">
    <property type="entry name" value="Peptidase_M50"/>
    <property type="match status" value="1"/>
</dbReference>
<evidence type="ECO:0000256" key="9">
    <source>
        <dbReference type="ARBA" id="ARBA00023049"/>
    </source>
</evidence>
<evidence type="ECO:0000256" key="5">
    <source>
        <dbReference type="ARBA" id="ARBA00022692"/>
    </source>
</evidence>
<dbReference type="RefSeq" id="WP_315648849.1">
    <property type="nucleotide sequence ID" value="NZ_JAVXZY010000001.1"/>
</dbReference>
<protein>
    <recommendedName>
        <fullName evidence="11">Zinc metalloprotease</fullName>
        <ecNumber evidence="11">3.4.24.-</ecNumber>
    </recommendedName>
</protein>
<comment type="cofactor">
    <cofactor evidence="1 11">
        <name>Zn(2+)</name>
        <dbReference type="ChEBI" id="CHEBI:29105"/>
    </cofactor>
</comment>
<evidence type="ECO:0000256" key="1">
    <source>
        <dbReference type="ARBA" id="ARBA00001947"/>
    </source>
</evidence>
<dbReference type="GO" id="GO:0008237">
    <property type="term" value="F:metallopeptidase activity"/>
    <property type="evidence" value="ECO:0007669"/>
    <property type="project" value="UniProtKB-KW"/>
</dbReference>
<keyword evidence="11" id="KW-0479">Metal-binding</keyword>
<feature type="transmembrane region" description="Helical" evidence="11">
    <location>
        <begin position="376"/>
        <end position="398"/>
    </location>
</feature>
<keyword evidence="7 11" id="KW-0862">Zinc</keyword>
<keyword evidence="5 11" id="KW-0812">Transmembrane</keyword>
<evidence type="ECO:0000256" key="10">
    <source>
        <dbReference type="ARBA" id="ARBA00023136"/>
    </source>
</evidence>
<evidence type="ECO:0000256" key="2">
    <source>
        <dbReference type="ARBA" id="ARBA00004141"/>
    </source>
</evidence>
<evidence type="ECO:0000256" key="3">
    <source>
        <dbReference type="ARBA" id="ARBA00007931"/>
    </source>
</evidence>
<dbReference type="InterPro" id="IPR041489">
    <property type="entry name" value="PDZ_6"/>
</dbReference>
<dbReference type="CDD" id="cd06163">
    <property type="entry name" value="S2P-M50_PDZ_RseP-like"/>
    <property type="match status" value="1"/>
</dbReference>
<evidence type="ECO:0000259" key="12">
    <source>
        <dbReference type="PROSITE" id="PS50106"/>
    </source>
</evidence>
<comment type="caution">
    <text evidence="13">The sequence shown here is derived from an EMBL/GenBank/DDBJ whole genome shotgun (WGS) entry which is preliminary data.</text>
</comment>
<evidence type="ECO:0000256" key="11">
    <source>
        <dbReference type="RuleBase" id="RU362031"/>
    </source>
</evidence>
<dbReference type="SMART" id="SM00228">
    <property type="entry name" value="PDZ"/>
    <property type="match status" value="1"/>
</dbReference>
<dbReference type="Gene3D" id="2.30.42.10">
    <property type="match status" value="2"/>
</dbReference>
<keyword evidence="8 11" id="KW-1133">Transmembrane helix</keyword>
<dbReference type="PANTHER" id="PTHR42837">
    <property type="entry name" value="REGULATOR OF SIGMA-E PROTEASE RSEP"/>
    <property type="match status" value="1"/>
</dbReference>
<evidence type="ECO:0000256" key="8">
    <source>
        <dbReference type="ARBA" id="ARBA00022989"/>
    </source>
</evidence>
<keyword evidence="9 11" id="KW-0482">Metalloprotease</keyword>
<evidence type="ECO:0000256" key="6">
    <source>
        <dbReference type="ARBA" id="ARBA00022801"/>
    </source>
</evidence>
<comment type="subcellular location">
    <subcellularLocation>
        <location evidence="2">Membrane</location>
        <topology evidence="2">Multi-pass membrane protein</topology>
    </subcellularLocation>
</comment>
<organism evidence="13 14">
    <name type="scientific">Roseateles aquae</name>
    <dbReference type="NCBI Taxonomy" id="3077235"/>
    <lineage>
        <taxon>Bacteria</taxon>
        <taxon>Pseudomonadati</taxon>
        <taxon>Pseudomonadota</taxon>
        <taxon>Betaproteobacteria</taxon>
        <taxon>Burkholderiales</taxon>
        <taxon>Sphaerotilaceae</taxon>
        <taxon>Roseateles</taxon>
    </lineage>
</organism>
<evidence type="ECO:0000256" key="4">
    <source>
        <dbReference type="ARBA" id="ARBA00022670"/>
    </source>
</evidence>